<dbReference type="GO" id="GO:0016597">
    <property type="term" value="F:amino acid binding"/>
    <property type="evidence" value="ECO:0007669"/>
    <property type="project" value="TreeGrafter"/>
</dbReference>
<dbReference type="GO" id="GO:0016403">
    <property type="term" value="F:dimethylargininase activity"/>
    <property type="evidence" value="ECO:0007669"/>
    <property type="project" value="TreeGrafter"/>
</dbReference>
<evidence type="ECO:0000256" key="2">
    <source>
        <dbReference type="ARBA" id="ARBA00022801"/>
    </source>
</evidence>
<proteinExistence type="inferred from homology"/>
<keyword evidence="5" id="KW-1185">Reference proteome</keyword>
<protein>
    <submittedName>
        <fullName evidence="4">N(G),N(G)-dimethylarginine dimethylaminohydrolase</fullName>
    </submittedName>
</protein>
<dbReference type="GO" id="GO:0045429">
    <property type="term" value="P:positive regulation of nitric oxide biosynthetic process"/>
    <property type="evidence" value="ECO:0007669"/>
    <property type="project" value="TreeGrafter"/>
</dbReference>
<dbReference type="STRING" id="157838.AN964_24405"/>
<dbReference type="PATRIC" id="fig|157838.3.peg.5369"/>
<dbReference type="PANTHER" id="PTHR12737">
    <property type="entry name" value="DIMETHYLARGININE DIMETHYLAMINOHYDROLASE"/>
    <property type="match status" value="1"/>
</dbReference>
<dbReference type="Pfam" id="PF02274">
    <property type="entry name" value="ADI"/>
    <property type="match status" value="1"/>
</dbReference>
<feature type="active site" description="Proton donor" evidence="3">
    <location>
        <position position="179"/>
    </location>
</feature>
<dbReference type="GO" id="GO:0000052">
    <property type="term" value="P:citrulline metabolic process"/>
    <property type="evidence" value="ECO:0007669"/>
    <property type="project" value="TreeGrafter"/>
</dbReference>
<keyword evidence="2 4" id="KW-0378">Hydrolase</keyword>
<dbReference type="Gene3D" id="3.75.10.10">
    <property type="entry name" value="L-arginine/glycine Amidinotransferase, Chain A"/>
    <property type="match status" value="1"/>
</dbReference>
<reference evidence="4 5" key="1">
    <citation type="submission" date="2015-09" db="EMBL/GenBank/DDBJ databases">
        <title>Genome sequencing project for genomic taxonomy and phylogenomics of Bacillus-like bacteria.</title>
        <authorList>
            <person name="Liu B."/>
            <person name="Wang J."/>
            <person name="Zhu Y."/>
            <person name="Liu G."/>
            <person name="Chen Q."/>
            <person name="Chen Z."/>
            <person name="Lan J."/>
            <person name="Che J."/>
            <person name="Ge C."/>
            <person name="Shi H."/>
            <person name="Pan Z."/>
            <person name="Liu X."/>
        </authorList>
    </citation>
    <scope>NUCLEOTIDE SEQUENCE [LARGE SCALE GENOMIC DNA]</scope>
    <source>
        <strain evidence="4 5">LMG 18435</strain>
    </source>
</reference>
<dbReference type="AlphaFoldDB" id="A0A0Q3TB26"/>
<dbReference type="SUPFAM" id="SSF55909">
    <property type="entry name" value="Pentein"/>
    <property type="match status" value="1"/>
</dbReference>
<name>A0A0Q3TB26_9BACI</name>
<comment type="similarity">
    <text evidence="1">Belongs to the DDAH family.</text>
</comment>
<dbReference type="PANTHER" id="PTHR12737:SF9">
    <property type="entry name" value="DIMETHYLARGININASE"/>
    <property type="match status" value="1"/>
</dbReference>
<evidence type="ECO:0000313" key="4">
    <source>
        <dbReference type="EMBL" id="KQL50769.1"/>
    </source>
</evidence>
<accession>A0A0Q3TB26</accession>
<evidence type="ECO:0000256" key="1">
    <source>
        <dbReference type="ARBA" id="ARBA00008532"/>
    </source>
</evidence>
<evidence type="ECO:0000256" key="3">
    <source>
        <dbReference type="PIRSR" id="PIRSR633199-1"/>
    </source>
</evidence>
<feature type="active site" description="Nucleophile" evidence="3">
    <location>
        <position position="266"/>
    </location>
</feature>
<dbReference type="Proteomes" id="UP000051888">
    <property type="component" value="Unassembled WGS sequence"/>
</dbReference>
<comment type="caution">
    <text evidence="4">The sequence shown here is derived from an EMBL/GenBank/DDBJ whole genome shotgun (WGS) entry which is preliminary data.</text>
</comment>
<dbReference type="EMBL" id="LJJC01000015">
    <property type="protein sequence ID" value="KQL50769.1"/>
    <property type="molecule type" value="Genomic_DNA"/>
</dbReference>
<gene>
    <name evidence="4" type="ORF">AN964_24405</name>
</gene>
<dbReference type="GO" id="GO:0006525">
    <property type="term" value="P:arginine metabolic process"/>
    <property type="evidence" value="ECO:0007669"/>
    <property type="project" value="TreeGrafter"/>
</dbReference>
<organism evidence="4 5">
    <name type="scientific">Heyndrickxia shackletonii</name>
    <dbReference type="NCBI Taxonomy" id="157838"/>
    <lineage>
        <taxon>Bacteria</taxon>
        <taxon>Bacillati</taxon>
        <taxon>Bacillota</taxon>
        <taxon>Bacilli</taxon>
        <taxon>Bacillales</taxon>
        <taxon>Bacillaceae</taxon>
        <taxon>Heyndrickxia</taxon>
    </lineage>
</organism>
<evidence type="ECO:0000313" key="5">
    <source>
        <dbReference type="Proteomes" id="UP000051888"/>
    </source>
</evidence>
<dbReference type="InterPro" id="IPR033199">
    <property type="entry name" value="DDAH-like"/>
</dbReference>
<sequence length="271" mass="30695">MLNLAGNPHILKSDGGIKMFKQVIVKKPSSSYVNGLTTSDLGKPDYEKVLVQHDNYIQALKKCGVEVEYLLESDEFPDSTFVEDTAVLTPEFAVISNPGAETRNKEIIEMESVIKKYYDDIRYIKAPGTLDGGDVLQIDDHFYIGISERTNEEGAEQLKRILESADYKATIVPLKEFFHLKTGIAYLGNNQIIVAGEFVDHPDFDHYEKIIVTKEDEYSANCIRVNDYVIIPKGYEETKRKLNEAGYQIIELEMSEFQKQDGGLSCLSLRF</sequence>